<dbReference type="PROSITE" id="PS51257">
    <property type="entry name" value="PROKAR_LIPOPROTEIN"/>
    <property type="match status" value="1"/>
</dbReference>
<sequence length="165" mass="19226">MDKILFKSFFVFLFLFFFSACTSSYNMSVYLSPELKDYYGYYPSLEVDIVGLNENEKNWMSSYNMNKYFEANNPMRKSLMPHTLKFSQSNGAAEQDFNDNAKEWNLWKKKGAVELLVAVNLPGVDDSVKKVTKDIKSYIGKRKHIYIEIRPVGITFLDSKPTYNQ</sequence>
<accession>C5ZYV0</accession>
<dbReference type="RefSeq" id="WP_006656767.1">
    <property type="nucleotide sequence ID" value="NZ_CM000776.2"/>
</dbReference>
<dbReference type="STRING" id="537970.HCAN_0491"/>
<organism evidence="1 2">
    <name type="scientific">Helicobacter canadensis MIT 98-5491</name>
    <dbReference type="NCBI Taxonomy" id="537970"/>
    <lineage>
        <taxon>Bacteria</taxon>
        <taxon>Pseudomonadati</taxon>
        <taxon>Campylobacterota</taxon>
        <taxon>Epsilonproteobacteria</taxon>
        <taxon>Campylobacterales</taxon>
        <taxon>Helicobacteraceae</taxon>
        <taxon>Helicobacter</taxon>
    </lineage>
</organism>
<evidence type="ECO:0000313" key="1">
    <source>
        <dbReference type="EMBL" id="EES89208.1"/>
    </source>
</evidence>
<keyword evidence="2" id="KW-1185">Reference proteome</keyword>
<evidence type="ECO:0000313" key="2">
    <source>
        <dbReference type="Proteomes" id="UP000007032"/>
    </source>
</evidence>
<dbReference type="HOGENOM" id="CLU_1608578_0_0_7"/>
<dbReference type="AlphaFoldDB" id="C5ZYV0"/>
<reference evidence="1 2" key="1">
    <citation type="journal article" date="2009" name="J. Bacteriol.">
        <title>Genome sequence of the emerging pathogen Helicobacter canadensis.</title>
        <authorList>
            <person name="Loman N.J."/>
            <person name="Snyder L.A."/>
            <person name="Linton J.D."/>
            <person name="Langdon R."/>
            <person name="Lawson A.J."/>
            <person name="Weinstock G.M."/>
            <person name="Wren B.W."/>
            <person name="Pallen M.J."/>
        </authorList>
    </citation>
    <scope>NUCLEOTIDE SEQUENCE [LARGE SCALE GENOMIC DNA]</scope>
    <source>
        <strain evidence="1 2">MIT 98-5491</strain>
    </source>
</reference>
<gene>
    <name evidence="1" type="ORF">HCAN_0491</name>
</gene>
<dbReference type="OrthoDB" id="7057086at2"/>
<name>C5ZYV0_9HELI</name>
<proteinExistence type="predicted"/>
<protein>
    <recommendedName>
        <fullName evidence="3">Lipoprotein</fullName>
    </recommendedName>
</protein>
<evidence type="ECO:0008006" key="3">
    <source>
        <dbReference type="Google" id="ProtNLM"/>
    </source>
</evidence>
<dbReference type="Proteomes" id="UP000007032">
    <property type="component" value="Chromosome"/>
</dbReference>
<dbReference type="EMBL" id="CM000776">
    <property type="protein sequence ID" value="EES89208.1"/>
    <property type="molecule type" value="Genomic_DNA"/>
</dbReference>